<organism evidence="1 2">
    <name type="scientific">Ancylostoma ceylanicum</name>
    <dbReference type="NCBI Taxonomy" id="53326"/>
    <lineage>
        <taxon>Eukaryota</taxon>
        <taxon>Metazoa</taxon>
        <taxon>Ecdysozoa</taxon>
        <taxon>Nematoda</taxon>
        <taxon>Chromadorea</taxon>
        <taxon>Rhabditida</taxon>
        <taxon>Rhabditina</taxon>
        <taxon>Rhabditomorpha</taxon>
        <taxon>Strongyloidea</taxon>
        <taxon>Ancylostomatidae</taxon>
        <taxon>Ancylostomatinae</taxon>
        <taxon>Ancylostoma</taxon>
    </lineage>
</organism>
<dbReference type="AlphaFoldDB" id="A0A0D6LBN8"/>
<dbReference type="Proteomes" id="UP000054495">
    <property type="component" value="Unassembled WGS sequence"/>
</dbReference>
<dbReference type="PANTHER" id="PTHR46331">
    <property type="entry name" value="VALACYCLOVIR HYDROLASE"/>
    <property type="match status" value="1"/>
</dbReference>
<proteinExistence type="predicted"/>
<accession>A0A0D6LBN8</accession>
<sequence>MIETDSPISESTTTIDGLKIGYCKYGRGPNAVLCICGAVGKLAPELYKKDWPSSILQHFDPELVTIVCIDPPGYGTSRPPDRVQEVNRCMKDAGFCLKLMEVNKMILLAAGSKVNKLGAMAFSGLCLLPILLQ</sequence>
<protein>
    <recommendedName>
        <fullName evidence="3">AB hydrolase-1 domain-containing protein</fullName>
    </recommendedName>
</protein>
<name>A0A0D6LBN8_9BILA</name>
<dbReference type="Gene3D" id="3.40.50.1820">
    <property type="entry name" value="alpha/beta hydrolase"/>
    <property type="match status" value="1"/>
</dbReference>
<gene>
    <name evidence="1" type="ORF">ANCCEY_12225</name>
</gene>
<dbReference type="SUPFAM" id="SSF53474">
    <property type="entry name" value="alpha/beta-Hydrolases"/>
    <property type="match status" value="1"/>
</dbReference>
<evidence type="ECO:0000313" key="1">
    <source>
        <dbReference type="EMBL" id="EPB68673.1"/>
    </source>
</evidence>
<keyword evidence="2" id="KW-1185">Reference proteome</keyword>
<dbReference type="PANTHER" id="PTHR46331:SF2">
    <property type="entry name" value="VALACYCLOVIR HYDROLASE"/>
    <property type="match status" value="1"/>
</dbReference>
<dbReference type="EMBL" id="KE125398">
    <property type="protein sequence ID" value="EPB68673.1"/>
    <property type="molecule type" value="Genomic_DNA"/>
</dbReference>
<evidence type="ECO:0008006" key="3">
    <source>
        <dbReference type="Google" id="ProtNLM"/>
    </source>
</evidence>
<evidence type="ECO:0000313" key="2">
    <source>
        <dbReference type="Proteomes" id="UP000054495"/>
    </source>
</evidence>
<reference evidence="1 2" key="1">
    <citation type="submission" date="2013-05" db="EMBL/GenBank/DDBJ databases">
        <title>Draft genome of the parasitic nematode Anyclostoma ceylanicum.</title>
        <authorList>
            <person name="Mitreva M."/>
        </authorList>
    </citation>
    <scope>NUCLEOTIDE SEQUENCE [LARGE SCALE GENOMIC DNA]</scope>
</reference>
<dbReference type="GO" id="GO:0017171">
    <property type="term" value="F:serine hydrolase activity"/>
    <property type="evidence" value="ECO:0007669"/>
    <property type="project" value="TreeGrafter"/>
</dbReference>
<dbReference type="InterPro" id="IPR029058">
    <property type="entry name" value="AB_hydrolase_fold"/>
</dbReference>